<reference evidence="1 2" key="1">
    <citation type="submission" date="2018-08" db="EMBL/GenBank/DDBJ databases">
        <title>The metabolism and importance of syntrophic acetate oxidation coupled to methane or sulfide production in haloalkaline environments.</title>
        <authorList>
            <person name="Timmers P.H.A."/>
            <person name="Vavourakis C.D."/>
            <person name="Sorokin D.Y."/>
            <person name="Sinninghe Damste J.S."/>
            <person name="Muyzer G."/>
            <person name="Stams A.J.M."/>
            <person name="Plugge C.M."/>
        </authorList>
    </citation>
    <scope>NUCLEOTIDE SEQUENCE [LARGE SCALE GENOMIC DNA]</scope>
    <source>
        <strain evidence="1">MSAO_Bac1</strain>
    </source>
</reference>
<gene>
    <name evidence="1" type="ORF">D5R97_03300</name>
</gene>
<accession>A0A424YGC3</accession>
<name>A0A424YGC3_9FIRM</name>
<protein>
    <submittedName>
        <fullName evidence="1">DUF3866 family protein</fullName>
    </submittedName>
</protein>
<dbReference type="Proteomes" id="UP000285138">
    <property type="component" value="Unassembled WGS sequence"/>
</dbReference>
<dbReference type="Pfam" id="PF12982">
    <property type="entry name" value="DUF3866"/>
    <property type="match status" value="1"/>
</dbReference>
<evidence type="ECO:0000313" key="2">
    <source>
        <dbReference type="Proteomes" id="UP000285138"/>
    </source>
</evidence>
<dbReference type="AlphaFoldDB" id="A0A424YGC3"/>
<dbReference type="EMBL" id="QZAA01000091">
    <property type="protein sequence ID" value="RQD76998.1"/>
    <property type="molecule type" value="Genomic_DNA"/>
</dbReference>
<organism evidence="1 2">
    <name type="scientific">Candidatus Syntrophonatronum acetioxidans</name>
    <dbReference type="NCBI Taxonomy" id="1795816"/>
    <lineage>
        <taxon>Bacteria</taxon>
        <taxon>Bacillati</taxon>
        <taxon>Bacillota</taxon>
        <taxon>Clostridia</taxon>
        <taxon>Eubacteriales</taxon>
        <taxon>Syntrophomonadaceae</taxon>
        <taxon>Candidatus Syntrophonatronum</taxon>
    </lineage>
</organism>
<proteinExistence type="predicted"/>
<comment type="caution">
    <text evidence="1">The sequence shown here is derived from an EMBL/GenBank/DDBJ whole genome shotgun (WGS) entry which is preliminary data.</text>
</comment>
<dbReference type="InterPro" id="IPR024479">
    <property type="entry name" value="DUF3866"/>
</dbReference>
<sequence>MFRLRPGTIKEITRCREELEEALVSVEGKEEKALNYPRLTGRLLPGDRVILNTTALHLGLGTGGRHFVFFNHRHSQVDMGDKGHIIKLRYTPYQLKVFSCEEEESPFNSCFHNYKGLENTPVLIGELHSMLIPAAAVIKYLCPHIRIGYVMTDGASLPLALSEGVNQLKKLGIIAGAVTSGHAFGGDLEAVNNYSALIAAREILKAQVIIITMGPGAVGTGTEYGFTGIEQGELINAVNILEGDPFLVLRVSFQDNRLRHRGISHHSLTVLEKIALTPATLCLPLVEEKKLNYLKSQLEERSISSRHQVAFREGTLVKEAMDYFHLKGNTMGRSFEEDRIFFETVGATARLVSEKILLEKSQG</sequence>
<feature type="non-terminal residue" evidence="1">
    <location>
        <position position="363"/>
    </location>
</feature>
<evidence type="ECO:0000313" key="1">
    <source>
        <dbReference type="EMBL" id="RQD76998.1"/>
    </source>
</evidence>